<organism evidence="1 2">
    <name type="scientific">Trichinella spiralis</name>
    <name type="common">Trichina worm</name>
    <dbReference type="NCBI Taxonomy" id="6334"/>
    <lineage>
        <taxon>Eukaryota</taxon>
        <taxon>Metazoa</taxon>
        <taxon>Ecdysozoa</taxon>
        <taxon>Nematoda</taxon>
        <taxon>Enoplea</taxon>
        <taxon>Dorylaimia</taxon>
        <taxon>Trichinellida</taxon>
        <taxon>Trichinellidae</taxon>
        <taxon>Trichinella</taxon>
    </lineage>
</organism>
<proteinExistence type="predicted"/>
<dbReference type="AlphaFoldDB" id="A0A0V0YX30"/>
<evidence type="ECO:0000313" key="1">
    <source>
        <dbReference type="EMBL" id="KRY04852.1"/>
    </source>
</evidence>
<keyword evidence="2" id="KW-1185">Reference proteome</keyword>
<feature type="non-terminal residue" evidence="1">
    <location>
        <position position="1"/>
    </location>
</feature>
<accession>A0A0V0YX30</accession>
<feature type="non-terminal residue" evidence="1">
    <location>
        <position position="43"/>
    </location>
</feature>
<protein>
    <submittedName>
        <fullName evidence="1">Uncharacterized protein</fullName>
    </submittedName>
</protein>
<gene>
    <name evidence="1" type="ORF">T01_11550</name>
</gene>
<sequence length="43" mass="5331">LFQLCLQVQKICPLLMNLHHKLEVYQQLLLKWSAFYFMMIYLQ</sequence>
<dbReference type="InParanoid" id="A0A0V0YX30"/>
<evidence type="ECO:0000313" key="2">
    <source>
        <dbReference type="Proteomes" id="UP000054776"/>
    </source>
</evidence>
<comment type="caution">
    <text evidence="1">The sequence shown here is derived from an EMBL/GenBank/DDBJ whole genome shotgun (WGS) entry which is preliminary data.</text>
</comment>
<dbReference type="EMBL" id="JYDH01004018">
    <property type="protein sequence ID" value="KRY04852.1"/>
    <property type="molecule type" value="Genomic_DNA"/>
</dbReference>
<reference evidence="1 2" key="1">
    <citation type="submission" date="2015-01" db="EMBL/GenBank/DDBJ databases">
        <title>Evolution of Trichinella species and genotypes.</title>
        <authorList>
            <person name="Korhonen P.K."/>
            <person name="Edoardo P."/>
            <person name="Giuseppe L.R."/>
            <person name="Gasser R.B."/>
        </authorList>
    </citation>
    <scope>NUCLEOTIDE SEQUENCE [LARGE SCALE GENOMIC DNA]</scope>
    <source>
        <strain evidence="1">ISS3</strain>
    </source>
</reference>
<name>A0A0V0YX30_TRISP</name>
<dbReference type="Proteomes" id="UP000054776">
    <property type="component" value="Unassembled WGS sequence"/>
</dbReference>